<dbReference type="SMART" id="SM00347">
    <property type="entry name" value="HTH_MARR"/>
    <property type="match status" value="1"/>
</dbReference>
<dbReference type="InterPro" id="IPR036390">
    <property type="entry name" value="WH_DNA-bd_sf"/>
</dbReference>
<dbReference type="PRINTS" id="PR00598">
    <property type="entry name" value="HTHMARR"/>
</dbReference>
<keyword evidence="2" id="KW-0238">DNA-binding</keyword>
<feature type="domain" description="HTH marR-type" evidence="4">
    <location>
        <begin position="30"/>
        <end position="168"/>
    </location>
</feature>
<dbReference type="PANTHER" id="PTHR42756:SF1">
    <property type="entry name" value="TRANSCRIPTIONAL REPRESSOR OF EMRAB OPERON"/>
    <property type="match status" value="1"/>
</dbReference>
<evidence type="ECO:0000313" key="6">
    <source>
        <dbReference type="Proteomes" id="UP000806528"/>
    </source>
</evidence>
<proteinExistence type="predicted"/>
<organism evidence="5 6">
    <name type="scientific">Nocardiopsis coralli</name>
    <dbReference type="NCBI Taxonomy" id="2772213"/>
    <lineage>
        <taxon>Bacteria</taxon>
        <taxon>Bacillati</taxon>
        <taxon>Actinomycetota</taxon>
        <taxon>Actinomycetes</taxon>
        <taxon>Streptosporangiales</taxon>
        <taxon>Nocardiopsidaceae</taxon>
        <taxon>Nocardiopsis</taxon>
    </lineage>
</organism>
<keyword evidence="1" id="KW-0805">Transcription regulation</keyword>
<dbReference type="Gene3D" id="1.10.10.10">
    <property type="entry name" value="Winged helix-like DNA-binding domain superfamily/Winged helix DNA-binding domain"/>
    <property type="match status" value="1"/>
</dbReference>
<gene>
    <name evidence="5" type="ORF">IDM40_04295</name>
</gene>
<evidence type="ECO:0000256" key="2">
    <source>
        <dbReference type="ARBA" id="ARBA00023125"/>
    </source>
</evidence>
<evidence type="ECO:0000256" key="1">
    <source>
        <dbReference type="ARBA" id="ARBA00023015"/>
    </source>
</evidence>
<dbReference type="SUPFAM" id="SSF46785">
    <property type="entry name" value="Winged helix' DNA-binding domain"/>
    <property type="match status" value="1"/>
</dbReference>
<accession>A0ABR9P257</accession>
<dbReference type="InterPro" id="IPR000835">
    <property type="entry name" value="HTH_MarR-typ"/>
</dbReference>
<keyword evidence="6" id="KW-1185">Reference proteome</keyword>
<dbReference type="EMBL" id="JADBGI010000003">
    <property type="protein sequence ID" value="MBE2997932.1"/>
    <property type="molecule type" value="Genomic_DNA"/>
</dbReference>
<sequence>MSRRSFTQPDAVELVQRQWRRERPDMDTSAMDVFGRLHRCFVQYQSEISSIFEAHGINTSSFDVLAALRRSGEPFQLTAGELATTTLVTSGGITLRIDKCVKAGLVERIRDTEDRRVVYARLTDEGLALVDEVSSVHFENEKDMLGGLTSGERKQLGKLLHLLERSLDQHTTASRVAAEDS</sequence>
<evidence type="ECO:0000313" key="5">
    <source>
        <dbReference type="EMBL" id="MBE2997932.1"/>
    </source>
</evidence>
<comment type="caution">
    <text evidence="5">The sequence shown here is derived from an EMBL/GenBank/DDBJ whole genome shotgun (WGS) entry which is preliminary data.</text>
</comment>
<dbReference type="PANTHER" id="PTHR42756">
    <property type="entry name" value="TRANSCRIPTIONAL REGULATOR, MARR"/>
    <property type="match status" value="1"/>
</dbReference>
<dbReference type="Pfam" id="PF12802">
    <property type="entry name" value="MarR_2"/>
    <property type="match status" value="1"/>
</dbReference>
<reference evidence="5 6" key="1">
    <citation type="submission" date="2020-09" db="EMBL/GenBank/DDBJ databases">
        <title>Diversity and distribution of actinomycetes associated with coral in the coast of Hainan.</title>
        <authorList>
            <person name="Li F."/>
        </authorList>
    </citation>
    <scope>NUCLEOTIDE SEQUENCE [LARGE SCALE GENOMIC DNA]</scope>
    <source>
        <strain evidence="5 6">HNM0947</strain>
    </source>
</reference>
<evidence type="ECO:0000259" key="4">
    <source>
        <dbReference type="PROSITE" id="PS50995"/>
    </source>
</evidence>
<name>A0ABR9P257_9ACTN</name>
<evidence type="ECO:0000256" key="3">
    <source>
        <dbReference type="ARBA" id="ARBA00023163"/>
    </source>
</evidence>
<keyword evidence="3" id="KW-0804">Transcription</keyword>
<dbReference type="RefSeq" id="WP_193120576.1">
    <property type="nucleotide sequence ID" value="NZ_JADBGI010000003.1"/>
</dbReference>
<dbReference type="InterPro" id="IPR036388">
    <property type="entry name" value="WH-like_DNA-bd_sf"/>
</dbReference>
<dbReference type="Proteomes" id="UP000806528">
    <property type="component" value="Unassembled WGS sequence"/>
</dbReference>
<protein>
    <submittedName>
        <fullName evidence="5">MarR family transcriptional regulator</fullName>
    </submittedName>
</protein>
<dbReference type="PROSITE" id="PS50995">
    <property type="entry name" value="HTH_MARR_2"/>
    <property type="match status" value="1"/>
</dbReference>